<name>A0A507B3B0_9PEZI</name>
<keyword evidence="2" id="KW-1185">Reference proteome</keyword>
<dbReference type="RefSeq" id="XP_030993109.1">
    <property type="nucleotide sequence ID" value="XM_031142603.1"/>
</dbReference>
<dbReference type="GeneID" id="41975264"/>
<reference evidence="1 2" key="1">
    <citation type="submission" date="2019-06" db="EMBL/GenBank/DDBJ databases">
        <title>Draft genome sequence of the filamentous fungus Phialemoniopsis curvata isolated from diesel fuel.</title>
        <authorList>
            <person name="Varaljay V.A."/>
            <person name="Lyon W.J."/>
            <person name="Crouch A.L."/>
            <person name="Drake C.E."/>
            <person name="Hollomon J.M."/>
            <person name="Nadeau L.J."/>
            <person name="Nunn H.S."/>
            <person name="Stevenson B.S."/>
            <person name="Bojanowski C.L."/>
            <person name="Crookes-Goodson W.J."/>
        </authorList>
    </citation>
    <scope>NUCLEOTIDE SEQUENCE [LARGE SCALE GENOMIC DNA]</scope>
    <source>
        <strain evidence="1 2">D216</strain>
    </source>
</reference>
<evidence type="ECO:0000313" key="1">
    <source>
        <dbReference type="EMBL" id="TPX11398.1"/>
    </source>
</evidence>
<sequence length="190" mass="20814">MEPDGISLPADWSWIDDFLAAQNEDLFHPTSNTASNNGESFANGPIVEGDYQYASHGIMSDDSSGLFVTNTENPFHNVLLEDASLAAGNRSTNYEAQDISLLSERLEKLEHTTQLTYETTASIQRAMKRWSVTVNKSLLEIAKAVGIPLHYQDNVVGLQPSFGAGASIRYTTSRESFAEQAAKDTHGMKP</sequence>
<dbReference type="OrthoDB" id="10564477at2759"/>
<dbReference type="Proteomes" id="UP000319257">
    <property type="component" value="Unassembled WGS sequence"/>
</dbReference>
<accession>A0A507B3B0</accession>
<dbReference type="InParanoid" id="A0A507B3B0"/>
<dbReference type="EMBL" id="SKBQ01000049">
    <property type="protein sequence ID" value="TPX11398.1"/>
    <property type="molecule type" value="Genomic_DNA"/>
</dbReference>
<protein>
    <submittedName>
        <fullName evidence="1">Uncharacterized protein</fullName>
    </submittedName>
</protein>
<organism evidence="1 2">
    <name type="scientific">Thyridium curvatum</name>
    <dbReference type="NCBI Taxonomy" id="1093900"/>
    <lineage>
        <taxon>Eukaryota</taxon>
        <taxon>Fungi</taxon>
        <taxon>Dikarya</taxon>
        <taxon>Ascomycota</taxon>
        <taxon>Pezizomycotina</taxon>
        <taxon>Sordariomycetes</taxon>
        <taxon>Sordariomycetidae</taxon>
        <taxon>Thyridiales</taxon>
        <taxon>Thyridiaceae</taxon>
        <taxon>Thyridium</taxon>
    </lineage>
</organism>
<proteinExistence type="predicted"/>
<dbReference type="AlphaFoldDB" id="A0A507B3B0"/>
<gene>
    <name evidence="1" type="ORF">E0L32_007817</name>
</gene>
<comment type="caution">
    <text evidence="1">The sequence shown here is derived from an EMBL/GenBank/DDBJ whole genome shotgun (WGS) entry which is preliminary data.</text>
</comment>
<evidence type="ECO:0000313" key="2">
    <source>
        <dbReference type="Proteomes" id="UP000319257"/>
    </source>
</evidence>